<sequence length="107" mass="12269">MVDLYRVLGVAATADARDIRSAYLRLVQQYHPDRDPRPESTERFLQLQAAYEELGDPEKRQRYDARRPGFSVPTSPQRRSSEASRDAAPRPTAHGPWARVSVKVRIH</sequence>
<dbReference type="PRINTS" id="PR00625">
    <property type="entry name" value="JDOMAIN"/>
</dbReference>
<feature type="region of interest" description="Disordered" evidence="1">
    <location>
        <begin position="53"/>
        <end position="100"/>
    </location>
</feature>
<dbReference type="CDD" id="cd06257">
    <property type="entry name" value="DnaJ"/>
    <property type="match status" value="1"/>
</dbReference>
<dbReference type="EMBL" id="FOIJ01000001">
    <property type="protein sequence ID" value="SES81731.1"/>
    <property type="molecule type" value="Genomic_DNA"/>
</dbReference>
<dbReference type="Proteomes" id="UP000199181">
    <property type="component" value="Unassembled WGS sequence"/>
</dbReference>
<evidence type="ECO:0000313" key="4">
    <source>
        <dbReference type="Proteomes" id="UP000199181"/>
    </source>
</evidence>
<accession>A0A1H9ZKT3</accession>
<dbReference type="PANTHER" id="PTHR24074">
    <property type="entry name" value="CO-CHAPERONE PROTEIN DJLA"/>
    <property type="match status" value="1"/>
</dbReference>
<organism evidence="3 4">
    <name type="scientific">Stigmatella erecta</name>
    <dbReference type="NCBI Taxonomy" id="83460"/>
    <lineage>
        <taxon>Bacteria</taxon>
        <taxon>Pseudomonadati</taxon>
        <taxon>Myxococcota</taxon>
        <taxon>Myxococcia</taxon>
        <taxon>Myxococcales</taxon>
        <taxon>Cystobacterineae</taxon>
        <taxon>Archangiaceae</taxon>
        <taxon>Stigmatella</taxon>
    </lineage>
</organism>
<feature type="compositionally biased region" description="Basic and acidic residues" evidence="1">
    <location>
        <begin position="79"/>
        <end position="88"/>
    </location>
</feature>
<dbReference type="InterPro" id="IPR001623">
    <property type="entry name" value="DnaJ_domain"/>
</dbReference>
<dbReference type="SMART" id="SM00271">
    <property type="entry name" value="DnaJ"/>
    <property type="match status" value="1"/>
</dbReference>
<dbReference type="Pfam" id="PF00226">
    <property type="entry name" value="DnaJ"/>
    <property type="match status" value="1"/>
</dbReference>
<dbReference type="AlphaFoldDB" id="A0A1H9ZKT3"/>
<dbReference type="Gene3D" id="1.10.287.110">
    <property type="entry name" value="DnaJ domain"/>
    <property type="match status" value="1"/>
</dbReference>
<name>A0A1H9ZKT3_9BACT</name>
<reference evidence="4" key="1">
    <citation type="submission" date="2016-10" db="EMBL/GenBank/DDBJ databases">
        <authorList>
            <person name="Varghese N."/>
            <person name="Submissions S."/>
        </authorList>
    </citation>
    <scope>NUCLEOTIDE SEQUENCE [LARGE SCALE GENOMIC DNA]</scope>
    <source>
        <strain evidence="4">DSM 16858</strain>
    </source>
</reference>
<keyword evidence="4" id="KW-1185">Reference proteome</keyword>
<dbReference type="RefSeq" id="WP_093515230.1">
    <property type="nucleotide sequence ID" value="NZ_FOIJ01000001.1"/>
</dbReference>
<dbReference type="InterPro" id="IPR036869">
    <property type="entry name" value="J_dom_sf"/>
</dbReference>
<dbReference type="InterPro" id="IPR050817">
    <property type="entry name" value="DjlA_DnaK_co-chaperone"/>
</dbReference>
<proteinExistence type="predicted"/>
<dbReference type="SUPFAM" id="SSF46565">
    <property type="entry name" value="Chaperone J-domain"/>
    <property type="match status" value="1"/>
</dbReference>
<protein>
    <submittedName>
        <fullName evidence="3">DnaJ domain-containing protein</fullName>
    </submittedName>
</protein>
<evidence type="ECO:0000256" key="1">
    <source>
        <dbReference type="SAM" id="MobiDB-lite"/>
    </source>
</evidence>
<gene>
    <name evidence="3" type="ORF">SAMN05443639_101326</name>
</gene>
<feature type="compositionally biased region" description="Basic and acidic residues" evidence="1">
    <location>
        <begin position="56"/>
        <end position="67"/>
    </location>
</feature>
<evidence type="ECO:0000259" key="2">
    <source>
        <dbReference type="PROSITE" id="PS50076"/>
    </source>
</evidence>
<evidence type="ECO:0000313" key="3">
    <source>
        <dbReference type="EMBL" id="SES81731.1"/>
    </source>
</evidence>
<feature type="domain" description="J" evidence="2">
    <location>
        <begin position="3"/>
        <end position="67"/>
    </location>
</feature>
<dbReference type="PROSITE" id="PS50076">
    <property type="entry name" value="DNAJ_2"/>
    <property type="match status" value="1"/>
</dbReference>